<keyword evidence="3" id="KW-1185">Reference proteome</keyword>
<evidence type="ECO:0000313" key="2">
    <source>
        <dbReference type="EMBL" id="GAA1092853.1"/>
    </source>
</evidence>
<dbReference type="RefSeq" id="WP_343991013.1">
    <property type="nucleotide sequence ID" value="NZ_BAAALG010000002.1"/>
</dbReference>
<dbReference type="Pfam" id="PF02405">
    <property type="entry name" value="MlaE"/>
    <property type="match status" value="1"/>
</dbReference>
<gene>
    <name evidence="2" type="ORF">GCM10009668_05020</name>
</gene>
<evidence type="ECO:0000313" key="3">
    <source>
        <dbReference type="Proteomes" id="UP001501581"/>
    </source>
</evidence>
<keyword evidence="1" id="KW-1133">Transmembrane helix</keyword>
<dbReference type="Proteomes" id="UP001501581">
    <property type="component" value="Unassembled WGS sequence"/>
</dbReference>
<dbReference type="PANTHER" id="PTHR30188:SF13">
    <property type="entry name" value="CONSERVED HYPOTHETICAL INTEGRAL MEMBRANE PROTEIN YRBE3B"/>
    <property type="match status" value="1"/>
</dbReference>
<dbReference type="PANTHER" id="PTHR30188">
    <property type="entry name" value="ABC TRANSPORTER PERMEASE PROTEIN-RELATED"/>
    <property type="match status" value="1"/>
</dbReference>
<feature type="transmembrane region" description="Helical" evidence="1">
    <location>
        <begin position="245"/>
        <end position="264"/>
    </location>
</feature>
<keyword evidence="1" id="KW-0812">Transmembrane</keyword>
<feature type="transmembrane region" description="Helical" evidence="1">
    <location>
        <begin position="203"/>
        <end position="224"/>
    </location>
</feature>
<dbReference type="InterPro" id="IPR030802">
    <property type="entry name" value="Permease_MalE"/>
</dbReference>
<dbReference type="EMBL" id="BAAALG010000002">
    <property type="protein sequence ID" value="GAA1092853.1"/>
    <property type="molecule type" value="Genomic_DNA"/>
</dbReference>
<feature type="transmembrane region" description="Helical" evidence="1">
    <location>
        <begin position="54"/>
        <end position="77"/>
    </location>
</feature>
<evidence type="ECO:0000256" key="1">
    <source>
        <dbReference type="SAM" id="Phobius"/>
    </source>
</evidence>
<sequence length="272" mass="29194">MSKTTSGLTHNLARFGDFAWFTWTAFAGIRFTVQRYYKEVLRQLADISWGTGALLVGGGTVGVMILLSLSAGTSLGIEGFNGLELLGLAPLTGFVSAGVNTRELAPLVAALALGGQVGCRFTAQIGSMRISEEIDALEVMAVQPMRYLVTTRVLAAMLAILPLYLIGLLGAYAASEFAVVVLFDQSQGTYQHYFYSFIDARDVFYSLVKIFVFALAVSLIHCWFGYRAGSGPQGVGEATGRAIRASIVTVVILDMIMTLVFWGSDPGFRVAG</sequence>
<comment type="caution">
    <text evidence="2">The sequence shown here is derived from an EMBL/GenBank/DDBJ whole genome shotgun (WGS) entry which is preliminary data.</text>
</comment>
<feature type="transmembrane region" description="Helical" evidence="1">
    <location>
        <begin position="12"/>
        <end position="33"/>
    </location>
</feature>
<proteinExistence type="predicted"/>
<accession>A0ABP4E8J6</accession>
<name>A0ABP4E8J6_9ACTN</name>
<keyword evidence="1" id="KW-0472">Membrane</keyword>
<protein>
    <submittedName>
        <fullName evidence="2">ABC transporter permease</fullName>
    </submittedName>
</protein>
<organism evidence="2 3">
    <name type="scientific">Nocardioides dubius</name>
    <dbReference type="NCBI Taxonomy" id="317019"/>
    <lineage>
        <taxon>Bacteria</taxon>
        <taxon>Bacillati</taxon>
        <taxon>Actinomycetota</taxon>
        <taxon>Actinomycetes</taxon>
        <taxon>Propionibacteriales</taxon>
        <taxon>Nocardioidaceae</taxon>
        <taxon>Nocardioides</taxon>
    </lineage>
</organism>
<feature type="transmembrane region" description="Helical" evidence="1">
    <location>
        <begin position="153"/>
        <end position="183"/>
    </location>
</feature>
<reference evidence="3" key="1">
    <citation type="journal article" date="2019" name="Int. J. Syst. Evol. Microbiol.">
        <title>The Global Catalogue of Microorganisms (GCM) 10K type strain sequencing project: providing services to taxonomists for standard genome sequencing and annotation.</title>
        <authorList>
            <consortium name="The Broad Institute Genomics Platform"/>
            <consortium name="The Broad Institute Genome Sequencing Center for Infectious Disease"/>
            <person name="Wu L."/>
            <person name="Ma J."/>
        </authorList>
    </citation>
    <scope>NUCLEOTIDE SEQUENCE [LARGE SCALE GENOMIC DNA]</scope>
    <source>
        <strain evidence="3">JCM 13008</strain>
    </source>
</reference>